<dbReference type="STRING" id="7395.A0A1A9VRU3"/>
<dbReference type="EnsemblMetazoa" id="GAUT045483-RA">
    <property type="protein sequence ID" value="GAUT045483-PA"/>
    <property type="gene ID" value="GAUT045483"/>
</dbReference>
<dbReference type="PANTHER" id="PTHR46526:SF1">
    <property type="entry name" value="CHORDIN"/>
    <property type="match status" value="1"/>
</dbReference>
<name>A0A1A9VRU3_GLOAU</name>
<reference evidence="2" key="1">
    <citation type="submission" date="2020-05" db="UniProtKB">
        <authorList>
            <consortium name="EnsemblMetazoa"/>
        </authorList>
    </citation>
    <scope>IDENTIFICATION</scope>
    <source>
        <strain evidence="2">TTRI</strain>
    </source>
</reference>
<evidence type="ECO:0000259" key="1">
    <source>
        <dbReference type="Pfam" id="PF00093"/>
    </source>
</evidence>
<accession>A0A1A9VRU3</accession>
<sequence>MKNLINNKKKKKSCDACKSFQILPPTKISECHFGKTLHELGSSWSADLGPPFGVMYCIKCECVKVPKKKRIVARVQCRNIKEECPTTTCDEPVSLPGKCCKTCPSDKHENTNHRYP</sequence>
<proteinExistence type="predicted"/>
<dbReference type="InterPro" id="IPR052278">
    <property type="entry name" value="Chordin-like_regulators"/>
</dbReference>
<organism evidence="2 3">
    <name type="scientific">Glossina austeni</name>
    <name type="common">Savannah tsetse fly</name>
    <dbReference type="NCBI Taxonomy" id="7395"/>
    <lineage>
        <taxon>Eukaryota</taxon>
        <taxon>Metazoa</taxon>
        <taxon>Ecdysozoa</taxon>
        <taxon>Arthropoda</taxon>
        <taxon>Hexapoda</taxon>
        <taxon>Insecta</taxon>
        <taxon>Pterygota</taxon>
        <taxon>Neoptera</taxon>
        <taxon>Endopterygota</taxon>
        <taxon>Diptera</taxon>
        <taxon>Brachycera</taxon>
        <taxon>Muscomorpha</taxon>
        <taxon>Hippoboscoidea</taxon>
        <taxon>Glossinidae</taxon>
        <taxon>Glossina</taxon>
    </lineage>
</organism>
<dbReference type="GO" id="GO:0005615">
    <property type="term" value="C:extracellular space"/>
    <property type="evidence" value="ECO:0007669"/>
    <property type="project" value="TreeGrafter"/>
</dbReference>
<dbReference type="Pfam" id="PF00093">
    <property type="entry name" value="VWC"/>
    <property type="match status" value="1"/>
</dbReference>
<dbReference type="GO" id="GO:0009953">
    <property type="term" value="P:dorsal/ventral pattern formation"/>
    <property type="evidence" value="ECO:0007669"/>
    <property type="project" value="TreeGrafter"/>
</dbReference>
<keyword evidence="3" id="KW-1185">Reference proteome</keyword>
<dbReference type="AlphaFoldDB" id="A0A1A9VRU3"/>
<protein>
    <submittedName>
        <fullName evidence="2">VWFC domain-containing protein</fullName>
    </submittedName>
</protein>
<feature type="domain" description="VWFC" evidence="1">
    <location>
        <begin position="31"/>
        <end position="103"/>
    </location>
</feature>
<dbReference type="SUPFAM" id="SSF57603">
    <property type="entry name" value="FnI-like domain"/>
    <property type="match status" value="1"/>
</dbReference>
<dbReference type="PANTHER" id="PTHR46526">
    <property type="entry name" value="CHORDIN"/>
    <property type="match status" value="1"/>
</dbReference>
<evidence type="ECO:0000313" key="3">
    <source>
        <dbReference type="Proteomes" id="UP000078200"/>
    </source>
</evidence>
<evidence type="ECO:0000313" key="2">
    <source>
        <dbReference type="EnsemblMetazoa" id="GAUT045483-PA"/>
    </source>
</evidence>
<dbReference type="VEuPathDB" id="VectorBase:GAUT045483"/>
<dbReference type="GO" id="GO:0030514">
    <property type="term" value="P:negative regulation of BMP signaling pathway"/>
    <property type="evidence" value="ECO:0007669"/>
    <property type="project" value="TreeGrafter"/>
</dbReference>
<dbReference type="Proteomes" id="UP000078200">
    <property type="component" value="Unassembled WGS sequence"/>
</dbReference>
<dbReference type="GO" id="GO:0036122">
    <property type="term" value="F:BMP binding"/>
    <property type="evidence" value="ECO:0007669"/>
    <property type="project" value="TreeGrafter"/>
</dbReference>
<dbReference type="InterPro" id="IPR001007">
    <property type="entry name" value="VWF_dom"/>
</dbReference>